<dbReference type="SUPFAM" id="SSF52540">
    <property type="entry name" value="P-loop containing nucleoside triphosphate hydrolases"/>
    <property type="match status" value="1"/>
</dbReference>
<dbReference type="Gene3D" id="3.40.50.300">
    <property type="entry name" value="P-loop containing nucleotide triphosphate hydrolases"/>
    <property type="match status" value="2"/>
</dbReference>
<evidence type="ECO:0000256" key="5">
    <source>
        <dbReference type="ARBA" id="ARBA00022840"/>
    </source>
</evidence>
<dbReference type="InterPro" id="IPR000629">
    <property type="entry name" value="RNA-helicase_DEAD-box_CS"/>
</dbReference>
<keyword evidence="4" id="KW-0347">Helicase</keyword>
<dbReference type="EC" id="3.6.4.13" evidence="1"/>
<dbReference type="OrthoDB" id="10265785at2759"/>
<evidence type="ECO:0000313" key="10">
    <source>
        <dbReference type="Proteomes" id="UP000218231"/>
    </source>
</evidence>
<dbReference type="SMART" id="SM00487">
    <property type="entry name" value="DEXDc"/>
    <property type="match status" value="1"/>
</dbReference>
<evidence type="ECO:0000256" key="3">
    <source>
        <dbReference type="ARBA" id="ARBA00022801"/>
    </source>
</evidence>
<evidence type="ECO:0000256" key="4">
    <source>
        <dbReference type="ARBA" id="ARBA00022806"/>
    </source>
</evidence>
<dbReference type="Proteomes" id="UP000218231">
    <property type="component" value="Unassembled WGS sequence"/>
</dbReference>
<gene>
    <name evidence="9" type="ORF">WR25_07628</name>
</gene>
<proteinExistence type="predicted"/>
<dbReference type="STRING" id="2018661.A0A2A2KZ26"/>
<evidence type="ECO:0000313" key="9">
    <source>
        <dbReference type="EMBL" id="PAV79188.1"/>
    </source>
</evidence>
<name>A0A2A2KZ26_9BILA</name>
<feature type="domain" description="Helicase ATP-binding" evidence="7">
    <location>
        <begin position="54"/>
        <end position="224"/>
    </location>
</feature>
<evidence type="ECO:0000256" key="6">
    <source>
        <dbReference type="PROSITE-ProRule" id="PRU00552"/>
    </source>
</evidence>
<dbReference type="InterPro" id="IPR014001">
    <property type="entry name" value="Helicase_ATP-bd"/>
</dbReference>
<sequence length="298" mass="33560">METYHTFFRSRLADPDVTGTKGVEFEDFCLSRDLLMGIFEKGWEKPSPIQEASIGVALSGQDIIARAKNGTGKTGAYSIPVLEMIDPSVKDVQALIIVPTRELALQTSQICIELSKHIQLKIMVTTGGTDLRDDIMRLNGVVQLMIGTPGRVLDLIEKGIAKIAKCKVLVLDEADKLLGQDFQGALDNVIKHLPATRQIMLYSATFPYTVTTFMEKHMKKPYEINLMDELTLLGVTQYYAFVQEKQKVHCLNTLFRKASTMKIWIFRDIFKLRINQAIIFCNSTQRVELLAKKITEIG</sequence>
<protein>
    <recommendedName>
        <fullName evidence="1">RNA helicase</fullName>
        <ecNumber evidence="1">3.6.4.13</ecNumber>
    </recommendedName>
</protein>
<accession>A0A2A2KZ26</accession>
<dbReference type="GO" id="GO:0016787">
    <property type="term" value="F:hydrolase activity"/>
    <property type="evidence" value="ECO:0007669"/>
    <property type="project" value="UniProtKB-KW"/>
</dbReference>
<dbReference type="PROSITE" id="PS51192">
    <property type="entry name" value="HELICASE_ATP_BIND_1"/>
    <property type="match status" value="1"/>
</dbReference>
<dbReference type="InterPro" id="IPR011545">
    <property type="entry name" value="DEAD/DEAH_box_helicase_dom"/>
</dbReference>
<dbReference type="AlphaFoldDB" id="A0A2A2KZ26"/>
<keyword evidence="5" id="KW-0067">ATP-binding</keyword>
<dbReference type="GO" id="GO:0003676">
    <property type="term" value="F:nucleic acid binding"/>
    <property type="evidence" value="ECO:0007669"/>
    <property type="project" value="InterPro"/>
</dbReference>
<dbReference type="Pfam" id="PF00270">
    <property type="entry name" value="DEAD"/>
    <property type="match status" value="1"/>
</dbReference>
<dbReference type="EMBL" id="LIAE01007454">
    <property type="protein sequence ID" value="PAV79188.1"/>
    <property type="molecule type" value="Genomic_DNA"/>
</dbReference>
<dbReference type="InterPro" id="IPR014014">
    <property type="entry name" value="RNA_helicase_DEAD_Q_motif"/>
</dbReference>
<keyword evidence="2" id="KW-0547">Nucleotide-binding</keyword>
<evidence type="ECO:0000259" key="8">
    <source>
        <dbReference type="PROSITE" id="PS51195"/>
    </source>
</evidence>
<dbReference type="CDD" id="cd17940">
    <property type="entry name" value="DEADc_DDX6"/>
    <property type="match status" value="1"/>
</dbReference>
<keyword evidence="10" id="KW-1185">Reference proteome</keyword>
<feature type="short sequence motif" description="Q motif" evidence="6">
    <location>
        <begin position="23"/>
        <end position="51"/>
    </location>
</feature>
<dbReference type="InterPro" id="IPR027417">
    <property type="entry name" value="P-loop_NTPase"/>
</dbReference>
<dbReference type="PROSITE" id="PS00039">
    <property type="entry name" value="DEAD_ATP_HELICASE"/>
    <property type="match status" value="1"/>
</dbReference>
<dbReference type="GO" id="GO:0003724">
    <property type="term" value="F:RNA helicase activity"/>
    <property type="evidence" value="ECO:0007669"/>
    <property type="project" value="UniProtKB-EC"/>
</dbReference>
<dbReference type="PANTHER" id="PTHR47960">
    <property type="entry name" value="DEAD-BOX ATP-DEPENDENT RNA HELICASE 50"/>
    <property type="match status" value="1"/>
</dbReference>
<organism evidence="9 10">
    <name type="scientific">Diploscapter pachys</name>
    <dbReference type="NCBI Taxonomy" id="2018661"/>
    <lineage>
        <taxon>Eukaryota</taxon>
        <taxon>Metazoa</taxon>
        <taxon>Ecdysozoa</taxon>
        <taxon>Nematoda</taxon>
        <taxon>Chromadorea</taxon>
        <taxon>Rhabditida</taxon>
        <taxon>Rhabditina</taxon>
        <taxon>Rhabditomorpha</taxon>
        <taxon>Rhabditoidea</taxon>
        <taxon>Rhabditidae</taxon>
        <taxon>Diploscapter</taxon>
    </lineage>
</organism>
<dbReference type="PROSITE" id="PS51195">
    <property type="entry name" value="Q_MOTIF"/>
    <property type="match status" value="1"/>
</dbReference>
<evidence type="ECO:0000256" key="2">
    <source>
        <dbReference type="ARBA" id="ARBA00022741"/>
    </source>
</evidence>
<feature type="domain" description="DEAD-box RNA helicase Q" evidence="8">
    <location>
        <begin position="23"/>
        <end position="51"/>
    </location>
</feature>
<comment type="caution">
    <text evidence="9">The sequence shown here is derived from an EMBL/GenBank/DDBJ whole genome shotgun (WGS) entry which is preliminary data.</text>
</comment>
<dbReference type="GO" id="GO:0005524">
    <property type="term" value="F:ATP binding"/>
    <property type="evidence" value="ECO:0007669"/>
    <property type="project" value="UniProtKB-KW"/>
</dbReference>
<evidence type="ECO:0000256" key="1">
    <source>
        <dbReference type="ARBA" id="ARBA00012552"/>
    </source>
</evidence>
<keyword evidence="3" id="KW-0378">Hydrolase</keyword>
<reference evidence="9 10" key="1">
    <citation type="journal article" date="2017" name="Curr. Biol.">
        <title>Genome architecture and evolution of a unichromosomal asexual nematode.</title>
        <authorList>
            <person name="Fradin H."/>
            <person name="Zegar C."/>
            <person name="Gutwein M."/>
            <person name="Lucas J."/>
            <person name="Kovtun M."/>
            <person name="Corcoran D."/>
            <person name="Baugh L.R."/>
            <person name="Kiontke K."/>
            <person name="Gunsalus K."/>
            <person name="Fitch D.H."/>
            <person name="Piano F."/>
        </authorList>
    </citation>
    <scope>NUCLEOTIDE SEQUENCE [LARGE SCALE GENOMIC DNA]</scope>
    <source>
        <strain evidence="9">PF1309</strain>
    </source>
</reference>
<evidence type="ECO:0000259" key="7">
    <source>
        <dbReference type="PROSITE" id="PS51192"/>
    </source>
</evidence>